<reference evidence="4" key="1">
    <citation type="submission" date="2015-08" db="EMBL/GenBank/DDBJ databases">
        <title>Vibrio galatheae sp. nov., a novel member of the Vibrionaceae family isolated from the Solomon Islands.</title>
        <authorList>
            <person name="Giubergia S."/>
            <person name="Machado H."/>
            <person name="Mateiu R.V."/>
            <person name="Gram L."/>
        </authorList>
    </citation>
    <scope>NUCLEOTIDE SEQUENCE [LARGE SCALE GENOMIC DNA]</scope>
    <source>
        <strain evidence="4">DSM 19134</strain>
    </source>
</reference>
<dbReference type="NCBIfam" id="TIGR00254">
    <property type="entry name" value="GGDEF"/>
    <property type="match status" value="1"/>
</dbReference>
<dbReference type="CDD" id="cd01949">
    <property type="entry name" value="GGDEF"/>
    <property type="match status" value="1"/>
</dbReference>
<evidence type="ECO:0000259" key="1">
    <source>
        <dbReference type="PROSITE" id="PS50883"/>
    </source>
</evidence>
<accession>A0A0M0I5R8</accession>
<dbReference type="EMBL" id="LHPI01000001">
    <property type="protein sequence ID" value="KOO09650.1"/>
    <property type="molecule type" value="Genomic_DNA"/>
</dbReference>
<dbReference type="SUPFAM" id="SSF141868">
    <property type="entry name" value="EAL domain-like"/>
    <property type="match status" value="1"/>
</dbReference>
<dbReference type="InterPro" id="IPR000160">
    <property type="entry name" value="GGDEF_dom"/>
</dbReference>
<dbReference type="Gene3D" id="3.20.20.450">
    <property type="entry name" value="EAL domain"/>
    <property type="match status" value="1"/>
</dbReference>
<keyword evidence="4" id="KW-1185">Reference proteome</keyword>
<dbReference type="InterPro" id="IPR043128">
    <property type="entry name" value="Rev_trsase/Diguanyl_cyclase"/>
</dbReference>
<dbReference type="PROSITE" id="PS50887">
    <property type="entry name" value="GGDEF"/>
    <property type="match status" value="1"/>
</dbReference>
<dbReference type="InterPro" id="IPR050706">
    <property type="entry name" value="Cyclic-di-GMP_PDE-like"/>
</dbReference>
<proteinExistence type="predicted"/>
<dbReference type="Pfam" id="PF00990">
    <property type="entry name" value="GGDEF"/>
    <property type="match status" value="1"/>
</dbReference>
<dbReference type="PANTHER" id="PTHR33121">
    <property type="entry name" value="CYCLIC DI-GMP PHOSPHODIESTERASE PDEF"/>
    <property type="match status" value="1"/>
</dbReference>
<evidence type="ECO:0000259" key="2">
    <source>
        <dbReference type="PROSITE" id="PS50887"/>
    </source>
</evidence>
<dbReference type="Pfam" id="PF00563">
    <property type="entry name" value="EAL"/>
    <property type="match status" value="1"/>
</dbReference>
<feature type="domain" description="GGDEF" evidence="2">
    <location>
        <begin position="223"/>
        <end position="362"/>
    </location>
</feature>
<dbReference type="Gene3D" id="3.30.70.270">
    <property type="match status" value="1"/>
</dbReference>
<comment type="caution">
    <text evidence="3">The sequence shown here is derived from an EMBL/GenBank/DDBJ whole genome shotgun (WGS) entry which is preliminary data.</text>
</comment>
<dbReference type="SUPFAM" id="SSF55073">
    <property type="entry name" value="Nucleotide cyclase"/>
    <property type="match status" value="1"/>
</dbReference>
<evidence type="ECO:0000313" key="3">
    <source>
        <dbReference type="EMBL" id="KOO09650.1"/>
    </source>
</evidence>
<protein>
    <submittedName>
        <fullName evidence="3">Diguanylate cyclase</fullName>
    </submittedName>
</protein>
<dbReference type="SMART" id="SM00052">
    <property type="entry name" value="EAL"/>
    <property type="match status" value="1"/>
</dbReference>
<name>A0A0M0I5R8_9VIBR</name>
<feature type="domain" description="EAL" evidence="1">
    <location>
        <begin position="371"/>
        <end position="626"/>
    </location>
</feature>
<dbReference type="InterPro" id="IPR035919">
    <property type="entry name" value="EAL_sf"/>
</dbReference>
<dbReference type="Proteomes" id="UP000037530">
    <property type="component" value="Unassembled WGS sequence"/>
</dbReference>
<gene>
    <name evidence="3" type="ORF">AKJ31_04665</name>
</gene>
<organism evidence="3 4">
    <name type="scientific">Vibrio hepatarius</name>
    <dbReference type="NCBI Taxonomy" id="171383"/>
    <lineage>
        <taxon>Bacteria</taxon>
        <taxon>Pseudomonadati</taxon>
        <taxon>Pseudomonadota</taxon>
        <taxon>Gammaproteobacteria</taxon>
        <taxon>Vibrionales</taxon>
        <taxon>Vibrionaceae</taxon>
        <taxon>Vibrio</taxon>
        <taxon>Vibrio oreintalis group</taxon>
    </lineage>
</organism>
<sequence length="638" mass="73515">MSRRIALFILFVFTLLLFTLWTLVKFNDAYNALTKDTQLSAWALAQVEIETLDFTHQGEKYLLSEEETKHDLNLRFDILWSRYDTFLNSDETHDIRTHYNSGNVVEEAFAILQKYEQGVVKGDREQLALLLGEMEDVYPKLRNLLTVNFTGLSSLKNRALIAENRQTVFIDMALIMAVLAFFSIRLYRDSKHQQFITWHDPLTKLKNRTYLLTQLKCLNDSKQKHAIVLLDIRHFKEINDTVSYEYGDRVLCEVAAQIKRKADKFEFSCARVGADHFAVIAGKYSIDFEFFVKSLLNDLNETLSRMDRSKRMRISMGVATCQDAIDNNNPYPTKFDTVLNNADFALNIAKKSHSQQIVFFSKKIASEHRKKRKLADQLANLLASSEQNQLYLTFQPIIPRRSDVLGCEALIRWHHPVYGQINPEYLIQIAEESGIAKDLGRWILLQVRHALAVEWHEFRHRIEVAVNLSDSLFDEELPQLVSEVLGTEPNFLDAVVLEITETMTLDDIERSSNIIKSLEKLNVRLALDDFGTGWSSLYNLNHLSFSKLKIDKSFVKNLSTKPNQTFFISAIVTLSHQLGIKVVAEGIEDASQLRSLMTLGVDEFQGYYFSKPVSQQEFCVFCKEYFTQHPLALDVTQL</sequence>
<dbReference type="CDD" id="cd01948">
    <property type="entry name" value="EAL"/>
    <property type="match status" value="1"/>
</dbReference>
<dbReference type="PROSITE" id="PS50883">
    <property type="entry name" value="EAL"/>
    <property type="match status" value="1"/>
</dbReference>
<dbReference type="InterPro" id="IPR001633">
    <property type="entry name" value="EAL_dom"/>
</dbReference>
<dbReference type="STRING" id="171383.AKJ31_04665"/>
<dbReference type="PANTHER" id="PTHR33121:SF79">
    <property type="entry name" value="CYCLIC DI-GMP PHOSPHODIESTERASE PDED-RELATED"/>
    <property type="match status" value="1"/>
</dbReference>
<dbReference type="OrthoDB" id="9816034at2"/>
<dbReference type="AlphaFoldDB" id="A0A0M0I5R8"/>
<dbReference type="PATRIC" id="fig|171383.3.peg.961"/>
<evidence type="ECO:0000313" key="4">
    <source>
        <dbReference type="Proteomes" id="UP000037530"/>
    </source>
</evidence>
<dbReference type="SMART" id="SM00267">
    <property type="entry name" value="GGDEF"/>
    <property type="match status" value="1"/>
</dbReference>
<dbReference type="GO" id="GO:0071111">
    <property type="term" value="F:cyclic-guanylate-specific phosphodiesterase activity"/>
    <property type="evidence" value="ECO:0007669"/>
    <property type="project" value="InterPro"/>
</dbReference>
<dbReference type="InterPro" id="IPR029787">
    <property type="entry name" value="Nucleotide_cyclase"/>
</dbReference>